<proteinExistence type="inferred from homology"/>
<keyword evidence="1 4" id="KW-0378">Hydrolase</keyword>
<dbReference type="InterPro" id="IPR049407">
    <property type="entry name" value="Usp38-like_N"/>
</dbReference>
<dbReference type="InterPro" id="IPR018200">
    <property type="entry name" value="USP_CS"/>
</dbReference>
<dbReference type="InterPro" id="IPR050164">
    <property type="entry name" value="Peptidase_C19"/>
</dbReference>
<dbReference type="GeneID" id="100198763"/>
<dbReference type="PANTHER" id="PTHR24006:SF908">
    <property type="entry name" value="DEUBIQUITINATING APOPTOTIC INHIBITOR, ISOFORM A"/>
    <property type="match status" value="1"/>
</dbReference>
<dbReference type="RefSeq" id="XP_065669082.1">
    <property type="nucleotide sequence ID" value="XM_065813010.1"/>
</dbReference>
<gene>
    <name evidence="4" type="primary">LOC100198763</name>
</gene>
<sequence>MDKILFGILNSSYPDKLKIELIQKISYTADKNIDNKLIDNILQICVDFFKEDTYSNELNSAMDNMFMNWVKHNKDASLRFLTDEVLKKPLNQMESNLKIKHVRSINKCINTINAIHDISASPIKAMLSTYLYSFFVGVDELKLLACFCDLYLQYPVLFPSNLNSSVLTDLSTRMVSIISSSQFVFITSKDYPAYCIHLNHIYEFFLKHFGQDEVLKKQIAITIFNTLTNPNKCPSISLAKLVPCFQLEVLSKDLEVIILSTNISDETLIFMLSQMVDWACFPTDDFYIERLINNFIGLLIRFQKSNVLFVVIENKINQLCNLILFPSTRKTSLGVLTFSLMSYLHSPTPFHQACKLFPKLIDHLQKEESCKKYDKILAELIFTLMYHFPGYPDVYSDILVALKNYKKPSESEMKLWLSASSVLVKVEVPHCSIVSRKSETGKVGLENLGNTCFMNSIIQALFNLINFRNDIISHVFSPSTQNISVELQKIFSLLSFSERPAIVPKSFYDASRPEWFCVGSQQDCSEYFKYVLDRLEKDKPSLAQHFTGMLNVIVECLNCHVQSIRKELFNDLPLSFHENVVGQYTLKGGNPTGNQSRSMQCDRGESSIILEQIENDDTLSDKEVSDDESLLSMLCAYFLPEHLSEMNSYFCNNCQSLQDATKRINIVSFPPYLTLTLKRFMFNVKTQKRSKLLQQIDYPLTFKLCKGCSACCDNTKMSSQNPSIIANTLENCQSLIKYRLSSVIVHSGLSLDCGHYYSYTCQYSANGYTWLLMNDSRISKVSMENFSKSGKSFPRDTPYICIYEKYDVELFASAKDVLLPQYLRDMVDQDNAIYREEIRMEELKQKRFFPKSTFNKDKDDDDDDFNCSTSCSSSGNNWDSGKYIF</sequence>
<dbReference type="PANTHER" id="PTHR24006">
    <property type="entry name" value="UBIQUITIN CARBOXYL-TERMINAL HYDROLASE"/>
    <property type="match status" value="1"/>
</dbReference>
<dbReference type="Gene3D" id="3.90.70.10">
    <property type="entry name" value="Cysteine proteinases"/>
    <property type="match status" value="1"/>
</dbReference>
<reference evidence="4" key="1">
    <citation type="submission" date="2025-08" db="UniProtKB">
        <authorList>
            <consortium name="RefSeq"/>
        </authorList>
    </citation>
    <scope>IDENTIFICATION</scope>
</reference>
<dbReference type="InterPro" id="IPR038765">
    <property type="entry name" value="Papain-like_cys_pep_sf"/>
</dbReference>
<protein>
    <recommendedName>
        <fullName evidence="1">Ubiquitin carboxyl-terminal hydrolase</fullName>
        <ecNumber evidence="1">3.4.19.12</ecNumber>
    </recommendedName>
</protein>
<dbReference type="InterPro" id="IPR028889">
    <property type="entry name" value="USP"/>
</dbReference>
<organism evidence="3 4">
    <name type="scientific">Hydra vulgaris</name>
    <name type="common">Hydra</name>
    <name type="synonym">Hydra attenuata</name>
    <dbReference type="NCBI Taxonomy" id="6087"/>
    <lineage>
        <taxon>Eukaryota</taxon>
        <taxon>Metazoa</taxon>
        <taxon>Cnidaria</taxon>
        <taxon>Hydrozoa</taxon>
        <taxon>Hydroidolina</taxon>
        <taxon>Anthoathecata</taxon>
        <taxon>Aplanulata</taxon>
        <taxon>Hydridae</taxon>
        <taxon>Hydra</taxon>
    </lineage>
</organism>
<comment type="similarity">
    <text evidence="1">Belongs to the peptidase C19 family.</text>
</comment>
<comment type="catalytic activity">
    <reaction evidence="1">
        <text>Thiol-dependent hydrolysis of ester, thioester, amide, peptide and isopeptide bonds formed by the C-terminal Gly of ubiquitin (a 76-residue protein attached to proteins as an intracellular targeting signal).</text>
        <dbReference type="EC" id="3.4.19.12"/>
    </reaction>
</comment>
<dbReference type="GO" id="GO:0016787">
    <property type="term" value="F:hydrolase activity"/>
    <property type="evidence" value="ECO:0007669"/>
    <property type="project" value="UniProtKB-KW"/>
</dbReference>
<keyword evidence="1" id="KW-0833">Ubl conjugation pathway</keyword>
<dbReference type="PROSITE" id="PS00973">
    <property type="entry name" value="USP_2"/>
    <property type="match status" value="1"/>
</dbReference>
<dbReference type="EC" id="3.4.19.12" evidence="1"/>
<evidence type="ECO:0000313" key="4">
    <source>
        <dbReference type="RefSeq" id="XP_065669082.1"/>
    </source>
</evidence>
<evidence type="ECO:0000259" key="2">
    <source>
        <dbReference type="PROSITE" id="PS50235"/>
    </source>
</evidence>
<evidence type="ECO:0000313" key="3">
    <source>
        <dbReference type="Proteomes" id="UP001652625"/>
    </source>
</evidence>
<dbReference type="PROSITE" id="PS00972">
    <property type="entry name" value="USP_1"/>
    <property type="match status" value="1"/>
</dbReference>
<feature type="domain" description="USP" evidence="2">
    <location>
        <begin position="443"/>
        <end position="806"/>
    </location>
</feature>
<accession>A0ABM4D476</accession>
<keyword evidence="3" id="KW-1185">Reference proteome</keyword>
<dbReference type="SUPFAM" id="SSF54001">
    <property type="entry name" value="Cysteine proteinases"/>
    <property type="match status" value="1"/>
</dbReference>
<keyword evidence="1" id="KW-0645">Protease</keyword>
<dbReference type="Proteomes" id="UP001652625">
    <property type="component" value="Chromosome 12"/>
</dbReference>
<dbReference type="PROSITE" id="PS50235">
    <property type="entry name" value="USP_3"/>
    <property type="match status" value="1"/>
</dbReference>
<keyword evidence="1" id="KW-0788">Thiol protease</keyword>
<dbReference type="Pfam" id="PF21246">
    <property type="entry name" value="Usp38-like_N"/>
    <property type="match status" value="1"/>
</dbReference>
<name>A0ABM4D476_HYDVU</name>
<dbReference type="InterPro" id="IPR001394">
    <property type="entry name" value="Peptidase_C19_UCH"/>
</dbReference>
<dbReference type="Pfam" id="PF00443">
    <property type="entry name" value="UCH"/>
    <property type="match status" value="1"/>
</dbReference>
<evidence type="ECO:0000256" key="1">
    <source>
        <dbReference type="RuleBase" id="RU366025"/>
    </source>
</evidence>